<dbReference type="PANTHER" id="PTHR48228">
    <property type="entry name" value="SUCCINYL-COA--D-CITRAMALATE COA-TRANSFERASE"/>
    <property type="match status" value="1"/>
</dbReference>
<dbReference type="GO" id="GO:0016740">
    <property type="term" value="F:transferase activity"/>
    <property type="evidence" value="ECO:0007669"/>
    <property type="project" value="UniProtKB-KW"/>
</dbReference>
<sequence>MQSPADILGDIWTSAGGDPAALEHVRLTGEEPQIPSSFRVAVAGQTTIAAAGLAAAEIWRLRSGQMQDVSVDMRHAVAECRSERYLRVDDKPPPPAWDAIAGVYRTGDSRFVRCHTNFPHHREAVCEVLGCEPERDKVQAALMQWRGEDFETAAYAAGGVVALMRSYEEWSALAQARALAQLPLISIEKIGEAPPKAWPQESSKGLPNNDRPLSGLRVLDLSRVIAGPVAGRTLAAHGADVLLVSGPELPAIDWLTIDTGRGKLTTFIELKTDTGRAQLRELLEDADIFSQGYRPCALAALGFSPEDAAKINPGIVYVTLSAYGHAGPWAGRRGFDSLVQTATGFNHAEGQAAGLDTPKELPAQMLDHATGYLMAFGAMMARMRQARDGGSWHVRVSLAQTGRWLWNLGRLDDGLNAPDLAGEAVHAAFIESMPSGFGMLKAARHSALLSTTPAQWSRPAMPLGSHPAHWPARS</sequence>
<dbReference type="Pfam" id="PF02515">
    <property type="entry name" value="CoA_transf_3"/>
    <property type="match status" value="1"/>
</dbReference>
<proteinExistence type="predicted"/>
<protein>
    <submittedName>
        <fullName evidence="1">CoA transferase</fullName>
    </submittedName>
</protein>
<dbReference type="InterPro" id="IPR044855">
    <property type="entry name" value="CoA-Trfase_III_dom3_sf"/>
</dbReference>
<gene>
    <name evidence="1" type="ORF">E4K64_05305</name>
</gene>
<dbReference type="InterPro" id="IPR050509">
    <property type="entry name" value="CoA-transferase_III"/>
</dbReference>
<dbReference type="AlphaFoldDB" id="A0A4Y9PI03"/>
<evidence type="ECO:0000313" key="2">
    <source>
        <dbReference type="Proteomes" id="UP000297700"/>
    </source>
</evidence>
<dbReference type="Proteomes" id="UP000297700">
    <property type="component" value="Unassembled WGS sequence"/>
</dbReference>
<dbReference type="RefSeq" id="WP_135162487.1">
    <property type="nucleotide sequence ID" value="NZ_SPQS01000002.1"/>
</dbReference>
<reference evidence="1 2" key="1">
    <citation type="submission" date="2019-03" db="EMBL/GenBank/DDBJ databases">
        <title>Bradyrhizobium strains diversity.</title>
        <authorList>
            <person name="Urquiaga M.C.O."/>
            <person name="Hungria M."/>
            <person name="Delamuta J.R.M."/>
            <person name="Klepa M.S."/>
        </authorList>
    </citation>
    <scope>NUCLEOTIDE SEQUENCE [LARGE SCALE GENOMIC DNA]</scope>
    <source>
        <strain evidence="1 2">CNPSo 3426</strain>
    </source>
</reference>
<keyword evidence="1" id="KW-0808">Transferase</keyword>
<name>A0A4Y9PI03_9BRAD</name>
<organism evidence="1 2">
    <name type="scientific">Bradyrhizobium frederickii</name>
    <dbReference type="NCBI Taxonomy" id="2560054"/>
    <lineage>
        <taxon>Bacteria</taxon>
        <taxon>Pseudomonadati</taxon>
        <taxon>Pseudomonadota</taxon>
        <taxon>Alphaproteobacteria</taxon>
        <taxon>Hyphomicrobiales</taxon>
        <taxon>Nitrobacteraceae</taxon>
        <taxon>Bradyrhizobium</taxon>
    </lineage>
</organism>
<dbReference type="Gene3D" id="3.40.50.10540">
    <property type="entry name" value="Crotonobetainyl-coa:carnitine coa-transferase, domain 1"/>
    <property type="match status" value="2"/>
</dbReference>
<dbReference type="PANTHER" id="PTHR48228:SF4">
    <property type="entry name" value="BLR3030 PROTEIN"/>
    <property type="match status" value="1"/>
</dbReference>
<evidence type="ECO:0000313" key="1">
    <source>
        <dbReference type="EMBL" id="TFV80054.1"/>
    </source>
</evidence>
<comment type="caution">
    <text evidence="1">The sequence shown here is derived from an EMBL/GenBank/DDBJ whole genome shotgun (WGS) entry which is preliminary data.</text>
</comment>
<dbReference type="Gene3D" id="3.30.1540.10">
    <property type="entry name" value="formyl-coa transferase, domain 3"/>
    <property type="match status" value="1"/>
</dbReference>
<dbReference type="SUPFAM" id="SSF89796">
    <property type="entry name" value="CoA-transferase family III (CaiB/BaiF)"/>
    <property type="match status" value="2"/>
</dbReference>
<dbReference type="InterPro" id="IPR003673">
    <property type="entry name" value="CoA-Trfase_fam_III"/>
</dbReference>
<accession>A0A4Y9PI03</accession>
<dbReference type="InterPro" id="IPR023606">
    <property type="entry name" value="CoA-Trfase_III_dom_1_sf"/>
</dbReference>
<dbReference type="EMBL" id="SPQS01000002">
    <property type="protein sequence ID" value="TFV80054.1"/>
    <property type="molecule type" value="Genomic_DNA"/>
</dbReference>